<dbReference type="RefSeq" id="WP_050322254.1">
    <property type="nucleotide sequence ID" value="NZ_CTRB01000016.1"/>
</dbReference>
<dbReference type="AlphaFoldDB" id="A0AAD2V1I5"/>
<keyword evidence="1" id="KW-0812">Transmembrane</keyword>
<protein>
    <submittedName>
        <fullName evidence="2">Uncharacterized protein</fullName>
    </submittedName>
</protein>
<evidence type="ECO:0000313" key="2">
    <source>
        <dbReference type="EMBL" id="ELI8103588.1"/>
    </source>
</evidence>
<name>A0AAD2V1I5_YEREN</name>
<keyword evidence="1" id="KW-1133">Transmembrane helix</keyword>
<evidence type="ECO:0000313" key="3">
    <source>
        <dbReference type="Proteomes" id="UP001182355"/>
    </source>
</evidence>
<organism evidence="2 3">
    <name type="scientific">Yersinia enterocolitica</name>
    <dbReference type="NCBI Taxonomy" id="630"/>
    <lineage>
        <taxon>Bacteria</taxon>
        <taxon>Pseudomonadati</taxon>
        <taxon>Pseudomonadota</taxon>
        <taxon>Gammaproteobacteria</taxon>
        <taxon>Enterobacterales</taxon>
        <taxon>Yersiniaceae</taxon>
        <taxon>Yersinia</taxon>
    </lineage>
</organism>
<keyword evidence="1" id="KW-0472">Membrane</keyword>
<gene>
    <name evidence="2" type="ORF">RSF11_003321</name>
</gene>
<sequence>MNQYQIDQVKTAIDSFYALNFEGILGGSFNKDELNYDTSMIGDYTINEYIVMVNKVFRHFIEELQDISFKSLPYQYDFNNEFGSGNLYSDMTTVVSYINSASFTSTVQILDRLVHYQRLNGFWEKSNRKYFTDSEDRNIQDREVLETLKSHLTKYSESFVEIASEINEKKDELSSFISAKQSELKDLEVGLSEMNRQNIAINELHNHAISTVEKINSQFNITESKRVDSEKLLNEARSELSTLQDDIIECGKKIASQDTKFNGLKASFEKSLDFVKGKEKYFEERNQYLDDLIGREVGASLFETFKQRKEELSPSVNFWKWAVPVLAIVTVVWIFILFYTNQGAVLSYQVIIINSLKALPVIGLLLFGISQYSRERNFQEEYAFKSAVALTLNSYASQLKNEENKDQLIMTSVNEIYKTPIQHSKIKASENKSLVDAVKELVDSTKNLVDNKK</sequence>
<evidence type="ECO:0000256" key="1">
    <source>
        <dbReference type="SAM" id="Phobius"/>
    </source>
</evidence>
<dbReference type="Proteomes" id="UP001182355">
    <property type="component" value="Unassembled WGS sequence"/>
</dbReference>
<feature type="transmembrane region" description="Helical" evidence="1">
    <location>
        <begin position="318"/>
        <end position="340"/>
    </location>
</feature>
<proteinExistence type="predicted"/>
<accession>A0AAD2V1I5</accession>
<reference evidence="2" key="1">
    <citation type="submission" date="2023-02" db="EMBL/GenBank/DDBJ databases">
        <authorList>
            <person name="Ashton P.M."/>
            <person name="Dallman T."/>
            <person name="Nair S."/>
            <person name="De Pinna E."/>
            <person name="Peters T."/>
            <person name="Grant K."/>
        </authorList>
    </citation>
    <scope>NUCLEOTIDE SEQUENCE</scope>
    <source>
        <strain evidence="2">01103883</strain>
    </source>
</reference>
<comment type="caution">
    <text evidence="2">The sequence shown here is derived from an EMBL/GenBank/DDBJ whole genome shotgun (WGS) entry which is preliminary data.</text>
</comment>
<dbReference type="EMBL" id="ABNAVX010000020">
    <property type="protein sequence ID" value="ELI8103588.1"/>
    <property type="molecule type" value="Genomic_DNA"/>
</dbReference>
<feature type="transmembrane region" description="Helical" evidence="1">
    <location>
        <begin position="346"/>
        <end position="369"/>
    </location>
</feature>